<accession>A0A168EXR0</accession>
<comment type="caution">
    <text evidence="3">The sequence shown here is derived from an EMBL/GenBank/DDBJ whole genome shotgun (WGS) entry which is preliminary data.</text>
</comment>
<dbReference type="InterPro" id="IPR009492">
    <property type="entry name" value="TniQ"/>
</dbReference>
<reference evidence="3" key="1">
    <citation type="journal article" date="2016" name="Genome Announc.">
        <title>Draft genomes of two strains of Paenibacillus glucanolyticus with capability to degrade lignocellulose.</title>
        <authorList>
            <person name="Mathews S.L."/>
            <person name="Pawlak J."/>
            <person name="Grunden A.M."/>
        </authorList>
    </citation>
    <scope>NUCLEOTIDE SEQUENCE [LARGE SCALE GENOMIC DNA]</scope>
    <source>
        <strain evidence="3">SLM1</strain>
    </source>
</reference>
<dbReference type="InterPro" id="IPR032750">
    <property type="entry name" value="TnsD_C"/>
</dbReference>
<evidence type="ECO:0000259" key="1">
    <source>
        <dbReference type="Pfam" id="PF06527"/>
    </source>
</evidence>
<dbReference type="EMBL" id="LWMH01000001">
    <property type="protein sequence ID" value="KZS44921.1"/>
    <property type="molecule type" value="Genomic_DNA"/>
</dbReference>
<proteinExistence type="predicted"/>
<feature type="domain" description="Transposon Tn7 transposition protein TnsD C-terminal" evidence="2">
    <location>
        <begin position="413"/>
        <end position="579"/>
    </location>
</feature>
<evidence type="ECO:0000313" key="3">
    <source>
        <dbReference type="EMBL" id="KZS44921.1"/>
    </source>
</evidence>
<keyword evidence="4" id="KW-1185">Reference proteome</keyword>
<dbReference type="Pfam" id="PF06527">
    <property type="entry name" value="TniQ"/>
    <property type="match status" value="1"/>
</dbReference>
<name>A0A168EXR0_9BACL</name>
<organism evidence="3 4">
    <name type="scientific">Paenibacillus glucanolyticus</name>
    <dbReference type="NCBI Taxonomy" id="59843"/>
    <lineage>
        <taxon>Bacteria</taxon>
        <taxon>Bacillati</taxon>
        <taxon>Bacillota</taxon>
        <taxon>Bacilli</taxon>
        <taxon>Bacillales</taxon>
        <taxon>Paenibacillaceae</taxon>
        <taxon>Paenibacillus</taxon>
    </lineage>
</organism>
<feature type="domain" description="Transposon Tn7 transposition protein TnsD C-terminal" evidence="2">
    <location>
        <begin position="170"/>
        <end position="386"/>
    </location>
</feature>
<feature type="domain" description="TniQ" evidence="1">
    <location>
        <begin position="34"/>
        <end position="118"/>
    </location>
</feature>
<dbReference type="Proteomes" id="UP000076796">
    <property type="component" value="Unassembled WGS sequence"/>
</dbReference>
<gene>
    <name evidence="3" type="ORF">AWU65_02750</name>
</gene>
<sequence>MGINSRRVPFLPHNLEVLQRKVPSLFPDSDTLLLQHTFYPFFAAFLSDVNRDELRSRMIVYRQGEKYATVLIPPIISKDVRYCTQCITEDEERFGEVYIHRSHQIGSIDVCHKHRCVLISQCPECEVSLGQLYGTIFLGSTHCPNGHELSGTIDTLHQDEIMQLKLRISKDVYQILNGEIKIGDLFYIYNLLAREMGYQHPDGRYMNQKFHEKFLQRYSPRTLEELGLIPDLLEKRSALQIFSEKNAIRNPIVHMLVLDWLIGGYGQLHKYESAHKKTPIPFGNGPWPCINKVCAKYAQNVITSNKQHYCYSTKRIRGRFLCKHCKMEYRSSCVDGQLEFDFATVKVVEYGPLWHEQLVIEYNKGKSMNNIAASLGANRSTIKKYLLLYMGKKVNQEHPLTKGSLNWIHKLYLTYDQTQSINETSILLHTSKSVVTRYINEREKYEKEILPAMKEAAVTSEVEVEPRAKLMELLERFPGLSRSDLRKIMGSKILSKLMKEEGNGLENILPLTDHPFKSPLWEEEDTKLMLVIKEVCQQLYKNPPNKQIKRYTILNLLSTKDKARIIRYSEKLPRSTNMLDQYLESTEHYQLRMIPHTVALHKKHYGNTTLPMILSSCRYKNCSQQVQLSIQEYLRSKEL</sequence>
<dbReference type="AlphaFoldDB" id="A0A168EXR0"/>
<evidence type="ECO:0000259" key="2">
    <source>
        <dbReference type="Pfam" id="PF15978"/>
    </source>
</evidence>
<dbReference type="Pfam" id="PF15978">
    <property type="entry name" value="TnsD"/>
    <property type="match status" value="2"/>
</dbReference>
<evidence type="ECO:0000313" key="4">
    <source>
        <dbReference type="Proteomes" id="UP000076796"/>
    </source>
</evidence>
<evidence type="ECO:0008006" key="5">
    <source>
        <dbReference type="Google" id="ProtNLM"/>
    </source>
</evidence>
<protein>
    <recommendedName>
        <fullName evidence="5">Transposon Tn7 transposition protein TnsD C-termianl domain-containing protein</fullName>
    </recommendedName>
</protein>